<evidence type="ECO:0000256" key="5">
    <source>
        <dbReference type="ARBA" id="ARBA00022519"/>
    </source>
</evidence>
<proteinExistence type="inferred from homology"/>
<dbReference type="GO" id="GO:0005886">
    <property type="term" value="C:plasma membrane"/>
    <property type="evidence" value="ECO:0007669"/>
    <property type="project" value="UniProtKB-SubCell"/>
</dbReference>
<evidence type="ECO:0000256" key="9">
    <source>
        <dbReference type="ARBA" id="ARBA00023136"/>
    </source>
</evidence>
<evidence type="ECO:0000313" key="13">
    <source>
        <dbReference type="EMBL" id="RJF92934.1"/>
    </source>
</evidence>
<sequence length="326" mass="34822">MPRRGEEGAALLSVLLLVAVMAVLAAAALEKLRLSTHLAANGAAMDQARAFSHAAETLALMRITDLVERDAAKTTLAGGWNGQRTNLPIPGGIAEARVRDGGNCFNLNSVSRGQSATELAASPTGIGQFVALMEAIEIRPDVARRVAASLADWVDSDDVPGSDGAEDAYYQGLASPYLAANTRLYDVSELRAVAGVTPELYARLRPWVCALPNSELSPINVNTLLPEQAPLFAMLIPGQLNVQTARKMLAERPADGYGSLVDFWRRPALQALTPGQEVQSQTKLTTRWFALDITIELGSAELQETALIDGALKPARLVSRQWGDPS</sequence>
<evidence type="ECO:0000256" key="10">
    <source>
        <dbReference type="PIRNR" id="PIRNR002786"/>
    </source>
</evidence>
<dbReference type="Proteomes" id="UP000286100">
    <property type="component" value="Unassembled WGS sequence"/>
</dbReference>
<dbReference type="InterPro" id="IPR049179">
    <property type="entry name" value="T2SSK_SAM-like_2nd"/>
</dbReference>
<comment type="caution">
    <text evidence="13">The sequence shown here is derived from an EMBL/GenBank/DDBJ whole genome shotgun (WGS) entry which is preliminary data.</text>
</comment>
<keyword evidence="8" id="KW-1133">Transmembrane helix</keyword>
<dbReference type="InterPro" id="IPR049031">
    <property type="entry name" value="T2SSK_SAM-like_1st"/>
</dbReference>
<protein>
    <recommendedName>
        <fullName evidence="10">Type II secretion system protein K</fullName>
    </recommendedName>
</protein>
<keyword evidence="14" id="KW-1185">Reference proteome</keyword>
<dbReference type="InterPro" id="IPR038072">
    <property type="entry name" value="GspK_central_sf"/>
</dbReference>
<feature type="domain" description="T2SS protein K first SAM-like" evidence="12">
    <location>
        <begin position="103"/>
        <end position="213"/>
    </location>
</feature>
<feature type="domain" description="T2SS protein K second SAM-like" evidence="11">
    <location>
        <begin position="219"/>
        <end position="276"/>
    </location>
</feature>
<evidence type="ECO:0000256" key="6">
    <source>
        <dbReference type="ARBA" id="ARBA00022692"/>
    </source>
</evidence>
<evidence type="ECO:0000259" key="11">
    <source>
        <dbReference type="Pfam" id="PF03934"/>
    </source>
</evidence>
<dbReference type="SUPFAM" id="SSF54523">
    <property type="entry name" value="Pili subunits"/>
    <property type="match status" value="1"/>
</dbReference>
<evidence type="ECO:0000256" key="2">
    <source>
        <dbReference type="ARBA" id="ARBA00007246"/>
    </source>
</evidence>
<dbReference type="GO" id="GO:0009306">
    <property type="term" value="P:protein secretion"/>
    <property type="evidence" value="ECO:0007669"/>
    <property type="project" value="InterPro"/>
</dbReference>
<name>A0A418WNX4_9SPHN</name>
<keyword evidence="5 10" id="KW-0997">Cell inner membrane</keyword>
<dbReference type="Gene3D" id="3.30.1300.30">
    <property type="entry name" value="GSPII I/J protein-like"/>
    <property type="match status" value="1"/>
</dbReference>
<evidence type="ECO:0000259" key="12">
    <source>
        <dbReference type="Pfam" id="PF21687"/>
    </source>
</evidence>
<evidence type="ECO:0000256" key="3">
    <source>
        <dbReference type="ARBA" id="ARBA00022448"/>
    </source>
</evidence>
<dbReference type="Pfam" id="PF03934">
    <property type="entry name" value="T2SSK"/>
    <property type="match status" value="1"/>
</dbReference>
<evidence type="ECO:0000256" key="4">
    <source>
        <dbReference type="ARBA" id="ARBA00022475"/>
    </source>
</evidence>
<accession>A0A418WNX4</accession>
<reference evidence="13 14" key="1">
    <citation type="submission" date="2018-09" db="EMBL/GenBank/DDBJ databases">
        <authorList>
            <person name="Zhu H."/>
        </authorList>
    </citation>
    <scope>NUCLEOTIDE SEQUENCE [LARGE SCALE GENOMIC DNA]</scope>
    <source>
        <strain evidence="13 14">K2R01-6</strain>
    </source>
</reference>
<dbReference type="OrthoDB" id="9788973at2"/>
<dbReference type="PIRSF" id="PIRSF002786">
    <property type="entry name" value="XcpX"/>
    <property type="match status" value="1"/>
</dbReference>
<keyword evidence="6" id="KW-0812">Transmembrane</keyword>
<dbReference type="Pfam" id="PF21687">
    <property type="entry name" value="T2SSK_1st"/>
    <property type="match status" value="1"/>
</dbReference>
<organism evidence="13 14">
    <name type="scientific">Sphingomonas cavernae</name>
    <dbReference type="NCBI Taxonomy" id="2320861"/>
    <lineage>
        <taxon>Bacteria</taxon>
        <taxon>Pseudomonadati</taxon>
        <taxon>Pseudomonadota</taxon>
        <taxon>Alphaproteobacteria</taxon>
        <taxon>Sphingomonadales</taxon>
        <taxon>Sphingomonadaceae</taxon>
        <taxon>Sphingomonas</taxon>
    </lineage>
</organism>
<comment type="subcellular location">
    <subcellularLocation>
        <location evidence="1 10">Cell inner membrane</location>
    </subcellularLocation>
</comment>
<evidence type="ECO:0000256" key="7">
    <source>
        <dbReference type="ARBA" id="ARBA00022927"/>
    </source>
</evidence>
<evidence type="ECO:0000256" key="8">
    <source>
        <dbReference type="ARBA" id="ARBA00022989"/>
    </source>
</evidence>
<gene>
    <name evidence="13" type="ORF">D3876_00650</name>
</gene>
<keyword evidence="9 10" id="KW-0472">Membrane</keyword>
<dbReference type="AlphaFoldDB" id="A0A418WNX4"/>
<dbReference type="InterPro" id="IPR005628">
    <property type="entry name" value="GspK"/>
</dbReference>
<dbReference type="InterPro" id="IPR045584">
    <property type="entry name" value="Pilin-like"/>
</dbReference>
<keyword evidence="3 10" id="KW-0813">Transport</keyword>
<dbReference type="Gene3D" id="1.10.40.60">
    <property type="entry name" value="EpsJ-like"/>
    <property type="match status" value="2"/>
</dbReference>
<evidence type="ECO:0000256" key="1">
    <source>
        <dbReference type="ARBA" id="ARBA00004533"/>
    </source>
</evidence>
<dbReference type="RefSeq" id="WP_119759214.1">
    <property type="nucleotide sequence ID" value="NZ_QYUM01000002.1"/>
</dbReference>
<dbReference type="NCBIfam" id="NF037980">
    <property type="entry name" value="T2SS_GspK"/>
    <property type="match status" value="1"/>
</dbReference>
<dbReference type="PANTHER" id="PTHR38831:SF1">
    <property type="entry name" value="TYPE II SECRETION SYSTEM PROTEIN K-RELATED"/>
    <property type="match status" value="1"/>
</dbReference>
<dbReference type="PANTHER" id="PTHR38831">
    <property type="entry name" value="TYPE II SECRETION SYSTEM PROTEIN K"/>
    <property type="match status" value="1"/>
</dbReference>
<comment type="similarity">
    <text evidence="2 10">Belongs to the GSP K family.</text>
</comment>
<evidence type="ECO:0000313" key="14">
    <source>
        <dbReference type="Proteomes" id="UP000286100"/>
    </source>
</evidence>
<dbReference type="EMBL" id="QYUM01000002">
    <property type="protein sequence ID" value="RJF92934.1"/>
    <property type="molecule type" value="Genomic_DNA"/>
</dbReference>
<dbReference type="SUPFAM" id="SSF158544">
    <property type="entry name" value="GspK insert domain-like"/>
    <property type="match status" value="2"/>
</dbReference>
<keyword evidence="7" id="KW-0653">Protein transport</keyword>
<keyword evidence="4 10" id="KW-1003">Cell membrane</keyword>